<dbReference type="Gene3D" id="3.40.630.30">
    <property type="match status" value="1"/>
</dbReference>
<gene>
    <name evidence="3" type="ORF">CPE01_03530</name>
</gene>
<dbReference type="OrthoDB" id="273614at2"/>
<dbReference type="SUPFAM" id="SSF55729">
    <property type="entry name" value="Acyl-CoA N-acyltransferases (Nat)"/>
    <property type="match status" value="1"/>
</dbReference>
<reference evidence="3 4" key="1">
    <citation type="submission" date="2019-07" db="EMBL/GenBank/DDBJ databases">
        <title>Whole genome shotgun sequence of Cellulomonas persica NBRC 101101.</title>
        <authorList>
            <person name="Hosoyama A."/>
            <person name="Uohara A."/>
            <person name="Ohji S."/>
            <person name="Ichikawa N."/>
        </authorList>
    </citation>
    <scope>NUCLEOTIDE SEQUENCE [LARGE SCALE GENOMIC DNA]</scope>
    <source>
        <strain evidence="3 4">NBRC 101101</strain>
    </source>
</reference>
<dbReference type="PANTHER" id="PTHR13947">
    <property type="entry name" value="GNAT FAMILY N-ACETYLTRANSFERASE"/>
    <property type="match status" value="1"/>
</dbReference>
<feature type="domain" description="N-acetyltransferase" evidence="2">
    <location>
        <begin position="125"/>
        <end position="258"/>
    </location>
</feature>
<evidence type="ECO:0000313" key="3">
    <source>
        <dbReference type="EMBL" id="GEK16620.1"/>
    </source>
</evidence>
<organism evidence="3 4">
    <name type="scientific">Cellulomonas persica</name>
    <dbReference type="NCBI Taxonomy" id="76861"/>
    <lineage>
        <taxon>Bacteria</taxon>
        <taxon>Bacillati</taxon>
        <taxon>Actinomycetota</taxon>
        <taxon>Actinomycetes</taxon>
        <taxon>Micrococcales</taxon>
        <taxon>Cellulomonadaceae</taxon>
        <taxon>Cellulomonas</taxon>
    </lineage>
</organism>
<dbReference type="Proteomes" id="UP000321386">
    <property type="component" value="Unassembled WGS sequence"/>
</dbReference>
<dbReference type="RefSeq" id="WP_146804900.1">
    <property type="nucleotide sequence ID" value="NZ_BJUA01000001.1"/>
</dbReference>
<dbReference type="PROSITE" id="PS51186">
    <property type="entry name" value="GNAT"/>
    <property type="match status" value="1"/>
</dbReference>
<dbReference type="EMBL" id="BJUA01000001">
    <property type="protein sequence ID" value="GEK16620.1"/>
    <property type="molecule type" value="Genomic_DNA"/>
</dbReference>
<keyword evidence="4" id="KW-1185">Reference proteome</keyword>
<evidence type="ECO:0000313" key="4">
    <source>
        <dbReference type="Proteomes" id="UP000321386"/>
    </source>
</evidence>
<dbReference type="InterPro" id="IPR050769">
    <property type="entry name" value="NAT_camello-type"/>
</dbReference>
<accession>A0A510UTU7</accession>
<dbReference type="PANTHER" id="PTHR13947:SF37">
    <property type="entry name" value="LD18367P"/>
    <property type="match status" value="1"/>
</dbReference>
<comment type="caution">
    <text evidence="3">The sequence shown here is derived from an EMBL/GenBank/DDBJ whole genome shotgun (WGS) entry which is preliminary data.</text>
</comment>
<dbReference type="InterPro" id="IPR000182">
    <property type="entry name" value="GNAT_dom"/>
</dbReference>
<dbReference type="InterPro" id="IPR056935">
    <property type="entry name" value="Rv0428c-like_C"/>
</dbReference>
<name>A0A510UTU7_9CELL</name>
<dbReference type="GO" id="GO:0008080">
    <property type="term" value="F:N-acetyltransferase activity"/>
    <property type="evidence" value="ECO:0007669"/>
    <property type="project" value="InterPro"/>
</dbReference>
<dbReference type="AlphaFoldDB" id="A0A510UTU7"/>
<dbReference type="InterPro" id="IPR016181">
    <property type="entry name" value="Acyl_CoA_acyltransferase"/>
</dbReference>
<dbReference type="Pfam" id="PF24553">
    <property type="entry name" value="Rv0428c_C"/>
    <property type="match status" value="1"/>
</dbReference>
<evidence type="ECO:0000259" key="2">
    <source>
        <dbReference type="PROSITE" id="PS51186"/>
    </source>
</evidence>
<keyword evidence="1 3" id="KW-0808">Transferase</keyword>
<proteinExistence type="predicted"/>
<protein>
    <submittedName>
        <fullName evidence="3">N-acetyltransferase</fullName>
    </submittedName>
</protein>
<evidence type="ECO:0000256" key="1">
    <source>
        <dbReference type="ARBA" id="ARBA00022679"/>
    </source>
</evidence>
<sequence length="258" mass="27732">MTAQHATLPAPGAATEMACWPPVRTVETSDGWRAGLSGGVTRRANSAVPLRVPVDAARAVDEVEALYSAAGQRAVIRVGGTEADDAVDRELDRRGWVTVAETDVLARELDDDGDGDEPAGSASDIEVTWAREPDDDWLDTYLAVKSGGRHRELLRGILASGDAWHVTARDRSTVVGVIRVALADGWAALSCLVVAPDARRRGIGRTLTAAGLRLAREQGVTRAFLQVEQHNEAARALYDGLGFVPVDGYRYREPDPDR</sequence>
<dbReference type="CDD" id="cd04301">
    <property type="entry name" value="NAT_SF"/>
    <property type="match status" value="1"/>
</dbReference>